<dbReference type="AlphaFoldDB" id="A0A0F7TWV3"/>
<name>A0A0F7TWV3_PENBI</name>
<dbReference type="OrthoDB" id="2289918at2759"/>
<keyword evidence="4" id="KW-0677">Repeat</keyword>
<feature type="compositionally biased region" description="Basic residues" evidence="10">
    <location>
        <begin position="52"/>
        <end position="62"/>
    </location>
</feature>
<accession>A0A0F7TWV3</accession>
<keyword evidence="6" id="KW-0862">Zinc</keyword>
<keyword evidence="7" id="KW-0805">Transcription regulation</keyword>
<dbReference type="InterPro" id="IPR028020">
    <property type="entry name" value="ASX_DEUBAD_dom"/>
</dbReference>
<evidence type="ECO:0000256" key="1">
    <source>
        <dbReference type="ARBA" id="ARBA00004123"/>
    </source>
</evidence>
<organism evidence="12 13">
    <name type="scientific">Penicillium brasilianum</name>
    <dbReference type="NCBI Taxonomy" id="104259"/>
    <lineage>
        <taxon>Eukaryota</taxon>
        <taxon>Fungi</taxon>
        <taxon>Dikarya</taxon>
        <taxon>Ascomycota</taxon>
        <taxon>Pezizomycotina</taxon>
        <taxon>Eurotiomycetes</taxon>
        <taxon>Eurotiomycetidae</taxon>
        <taxon>Eurotiales</taxon>
        <taxon>Aspergillaceae</taxon>
        <taxon>Penicillium</taxon>
    </lineage>
</organism>
<feature type="compositionally biased region" description="Basic and acidic residues" evidence="10">
    <location>
        <begin position="561"/>
        <end position="596"/>
    </location>
</feature>
<feature type="region of interest" description="Disordered" evidence="10">
    <location>
        <begin position="376"/>
        <end position="440"/>
    </location>
</feature>
<evidence type="ECO:0000256" key="3">
    <source>
        <dbReference type="ARBA" id="ARBA00022729"/>
    </source>
</evidence>
<feature type="compositionally biased region" description="Polar residues" evidence="10">
    <location>
        <begin position="277"/>
        <end position="299"/>
    </location>
</feature>
<gene>
    <name evidence="12" type="ORF">PMG11_08139</name>
</gene>
<keyword evidence="8" id="KW-0804">Transcription</keyword>
<dbReference type="EMBL" id="CDHK01000007">
    <property type="protein sequence ID" value="CEJ59517.1"/>
    <property type="molecule type" value="Genomic_DNA"/>
</dbReference>
<feature type="region of interest" description="Disordered" evidence="10">
    <location>
        <begin position="275"/>
        <end position="323"/>
    </location>
</feature>
<dbReference type="InterPro" id="IPR044867">
    <property type="entry name" value="DEUBAD_dom"/>
</dbReference>
<dbReference type="Proteomes" id="UP000042958">
    <property type="component" value="Unassembled WGS sequence"/>
</dbReference>
<feature type="region of interest" description="Disordered" evidence="10">
    <location>
        <begin position="1"/>
        <end position="69"/>
    </location>
</feature>
<evidence type="ECO:0000256" key="7">
    <source>
        <dbReference type="ARBA" id="ARBA00023015"/>
    </source>
</evidence>
<evidence type="ECO:0000256" key="5">
    <source>
        <dbReference type="ARBA" id="ARBA00022771"/>
    </source>
</evidence>
<reference evidence="13" key="1">
    <citation type="journal article" date="2015" name="Genome Announc.">
        <title>Draft genome sequence of the fungus Penicillium brasilianum MG11.</title>
        <authorList>
            <person name="Horn F."/>
            <person name="Linde J."/>
            <person name="Mattern D.J."/>
            <person name="Walther G."/>
            <person name="Guthke R."/>
            <person name="Brakhage A.A."/>
            <person name="Valiante V."/>
        </authorList>
    </citation>
    <scope>NUCLEOTIDE SEQUENCE [LARGE SCALE GENOMIC DNA]</scope>
    <source>
        <strain evidence="13">MG11</strain>
    </source>
</reference>
<keyword evidence="13" id="KW-1185">Reference proteome</keyword>
<dbReference type="STRING" id="104259.A0A0F7TWV3"/>
<feature type="compositionally biased region" description="Low complexity" evidence="10">
    <location>
        <begin position="1"/>
        <end position="11"/>
    </location>
</feature>
<feature type="compositionally biased region" description="Acidic residues" evidence="10">
    <location>
        <begin position="541"/>
        <end position="550"/>
    </location>
</feature>
<dbReference type="Pfam" id="PF04886">
    <property type="entry name" value="PT"/>
    <property type="match status" value="1"/>
</dbReference>
<sequence>MATGRGAVASGRRGGHSGRATAAPAGQANVAEHNLLEMSSPVSSPASPTPSPRKRTPRKAAPRGKWSEEQLLTSDESVLIDADLVKLLARPETWDILEEEEKREILALLPADTHPASELLPDDPDVRIPPLPDSFVRYSNNWRDGIRQFQLDLQNGRFDPEWLRQAEAARRKRENGDFDTFKEREFEKFWGQKQRTDMSVVSGESSKIKLTQLIEAGVFLVGDVWRFCYVWGKGPDRVIIDKEIHEINDQKLSFVVPTGQRVFLLSHADIEERKQDSLQNNGYDTEIPQKTENTTNGASESKPPKEEHRTADIPEKEELQPMEGLQETDTALKLEEPVASIRQKDLTGIEALKVPADPEAKPLNENGSVQVVIVSPRHNLTAAEQGSKRPTPLPAVEPPAKRKRGRPRKRPPSPVPEVEPEAEAVPEPGPGPDLELERESGVQVIIGARNFAPARTQALSQIIIPPLPAAAPSSSTNNDSTDLTEPKPDGHGAIFLSRSPATSFSLSSPLSEPPGGLIDDFNDELIEEPIIEPSAELLDGPTEEPTEEPTGEPTGGPTEETTGKDIKQPFEEPKEMPTTEEPIKIHAEQAAEKLIEEPPQPPSELQTTSNEPVEIILSNISTPMVLVREILRIDGRKAGSRTSNSWKEIRCYRKNQDMGSLFDVRQIWFAKQK</sequence>
<comment type="subcellular location">
    <subcellularLocation>
        <location evidence="1">Nucleus</location>
    </subcellularLocation>
</comment>
<evidence type="ECO:0000256" key="8">
    <source>
        <dbReference type="ARBA" id="ARBA00023163"/>
    </source>
</evidence>
<evidence type="ECO:0000256" key="6">
    <source>
        <dbReference type="ARBA" id="ARBA00022833"/>
    </source>
</evidence>
<dbReference type="Pfam" id="PF13919">
    <property type="entry name" value="ASXH"/>
    <property type="match status" value="1"/>
</dbReference>
<keyword evidence="5" id="KW-0863">Zinc-finger</keyword>
<feature type="compositionally biased region" description="Basic and acidic residues" evidence="10">
    <location>
        <begin position="302"/>
        <end position="319"/>
    </location>
</feature>
<feature type="domain" description="DEUBAD" evidence="11">
    <location>
        <begin position="75"/>
        <end position="195"/>
    </location>
</feature>
<keyword evidence="2" id="KW-0479">Metal-binding</keyword>
<dbReference type="GO" id="GO:0008270">
    <property type="term" value="F:zinc ion binding"/>
    <property type="evidence" value="ECO:0007669"/>
    <property type="project" value="UniProtKB-KW"/>
</dbReference>
<evidence type="ECO:0000256" key="9">
    <source>
        <dbReference type="ARBA" id="ARBA00023242"/>
    </source>
</evidence>
<evidence type="ECO:0000313" key="12">
    <source>
        <dbReference type="EMBL" id="CEJ59517.1"/>
    </source>
</evidence>
<feature type="region of interest" description="Disordered" evidence="10">
    <location>
        <begin position="467"/>
        <end position="496"/>
    </location>
</feature>
<protein>
    <recommendedName>
        <fullName evidence="11">DEUBAD domain-containing protein</fullName>
    </recommendedName>
</protein>
<evidence type="ECO:0000313" key="13">
    <source>
        <dbReference type="Proteomes" id="UP000042958"/>
    </source>
</evidence>
<evidence type="ECO:0000256" key="2">
    <source>
        <dbReference type="ARBA" id="ARBA00022723"/>
    </source>
</evidence>
<evidence type="ECO:0000259" key="11">
    <source>
        <dbReference type="PROSITE" id="PS51916"/>
    </source>
</evidence>
<dbReference type="PROSITE" id="PS51916">
    <property type="entry name" value="DEUBAD"/>
    <property type="match status" value="1"/>
</dbReference>
<dbReference type="InterPro" id="IPR006970">
    <property type="entry name" value="PT"/>
</dbReference>
<feature type="compositionally biased region" description="Low complexity" evidence="10">
    <location>
        <begin position="551"/>
        <end position="560"/>
    </location>
</feature>
<proteinExistence type="predicted"/>
<dbReference type="GO" id="GO:0005634">
    <property type="term" value="C:nucleus"/>
    <property type="evidence" value="ECO:0007669"/>
    <property type="project" value="UniProtKB-SubCell"/>
</dbReference>
<feature type="region of interest" description="Disordered" evidence="10">
    <location>
        <begin position="533"/>
        <end position="610"/>
    </location>
</feature>
<evidence type="ECO:0000256" key="4">
    <source>
        <dbReference type="ARBA" id="ARBA00022737"/>
    </source>
</evidence>
<evidence type="ECO:0000256" key="10">
    <source>
        <dbReference type="SAM" id="MobiDB-lite"/>
    </source>
</evidence>
<keyword evidence="9" id="KW-0539">Nucleus</keyword>
<keyword evidence="3" id="KW-0732">Signal</keyword>
<feature type="compositionally biased region" description="Basic residues" evidence="10">
    <location>
        <begin position="401"/>
        <end position="411"/>
    </location>
</feature>